<evidence type="ECO:0000313" key="7">
    <source>
        <dbReference type="EMBL" id="SEA96310.1"/>
    </source>
</evidence>
<accession>A0A1H4FHL6</accession>
<keyword evidence="5" id="KW-0449">Lipoprotein</keyword>
<organism evidence="7 8">
    <name type="scientific">Alkalimonas amylolytica</name>
    <dbReference type="NCBI Taxonomy" id="152573"/>
    <lineage>
        <taxon>Bacteria</taxon>
        <taxon>Pseudomonadati</taxon>
        <taxon>Pseudomonadota</taxon>
        <taxon>Gammaproteobacteria</taxon>
        <taxon>Alkalimonas</taxon>
    </lineage>
</organism>
<dbReference type="InterPro" id="IPR008874">
    <property type="entry name" value="TraT_complement-R"/>
</dbReference>
<dbReference type="OrthoDB" id="9791439at2"/>
<feature type="signal peptide" evidence="6">
    <location>
        <begin position="1"/>
        <end position="21"/>
    </location>
</feature>
<gene>
    <name evidence="7" type="ORF">SAMN04488051_11063</name>
</gene>
<evidence type="ECO:0000256" key="6">
    <source>
        <dbReference type="SAM" id="SignalP"/>
    </source>
</evidence>
<keyword evidence="8" id="KW-1185">Reference proteome</keyword>
<evidence type="ECO:0000313" key="8">
    <source>
        <dbReference type="Proteomes" id="UP000198773"/>
    </source>
</evidence>
<dbReference type="GO" id="GO:0009279">
    <property type="term" value="C:cell outer membrane"/>
    <property type="evidence" value="ECO:0007669"/>
    <property type="project" value="UniProtKB-SubCell"/>
</dbReference>
<dbReference type="STRING" id="152573.SAMN04488051_11063"/>
<name>A0A1H4FHL6_ALKAM</name>
<dbReference type="EMBL" id="FNRM01000010">
    <property type="protein sequence ID" value="SEA96310.1"/>
    <property type="molecule type" value="Genomic_DNA"/>
</dbReference>
<keyword evidence="3" id="KW-0472">Membrane</keyword>
<dbReference type="AlphaFoldDB" id="A0A1H4FHL6"/>
<proteinExistence type="predicted"/>
<evidence type="ECO:0000256" key="5">
    <source>
        <dbReference type="ARBA" id="ARBA00023288"/>
    </source>
</evidence>
<reference evidence="7 8" key="1">
    <citation type="submission" date="2016-10" db="EMBL/GenBank/DDBJ databases">
        <authorList>
            <person name="de Groot N.N."/>
        </authorList>
    </citation>
    <scope>NUCLEOTIDE SEQUENCE [LARGE SCALE GENOMIC DNA]</scope>
    <source>
        <strain evidence="7 8">CGMCC 1.3430</strain>
    </source>
</reference>
<sequence length="284" mass="31722">MHKAGLSLCLLLLFVQLTGCTAIHRSIAKGELDVQTRMSQTIYLDPVEPELRTVFLDFRSTAAEFQQPLDQAVIDFLQQRGYQVTNSPAHAQYWLQVNVRTVLKQAPEKVLAQAEFGMSETEIEQLMNPALLAMPVLLPDEATEQPIRQRRSNRSSGGNVYVGYSDSVDVSSRDLRNAAIALAIIAGTEYAGRQLVKDVYYTMVTDLQVAERIAADSDELVLEYSQHLLLQGDSGSTDTLWERATDRRKYQARVISFANQANLRWEDAEPGLQSGLIRSLAGIF</sequence>
<evidence type="ECO:0000256" key="1">
    <source>
        <dbReference type="ARBA" id="ARBA00004459"/>
    </source>
</evidence>
<comment type="subcellular location">
    <subcellularLocation>
        <location evidence="1">Cell outer membrane</location>
        <topology evidence="1">Lipid-anchor</topology>
    </subcellularLocation>
</comment>
<dbReference type="RefSeq" id="WP_091344818.1">
    <property type="nucleotide sequence ID" value="NZ_FNRM01000010.1"/>
</dbReference>
<dbReference type="PIRSF" id="PIRSF002859">
    <property type="entry name" value="Lipo_traT"/>
    <property type="match status" value="1"/>
</dbReference>
<keyword evidence="4" id="KW-0564">Palmitate</keyword>
<protein>
    <submittedName>
        <fullName evidence="7">TraT complement resistance protein</fullName>
    </submittedName>
</protein>
<dbReference type="Pfam" id="PF05818">
    <property type="entry name" value="TraT"/>
    <property type="match status" value="2"/>
</dbReference>
<feature type="chain" id="PRO_5011742584" evidence="6">
    <location>
        <begin position="22"/>
        <end position="284"/>
    </location>
</feature>
<evidence type="ECO:0000256" key="4">
    <source>
        <dbReference type="ARBA" id="ARBA00023139"/>
    </source>
</evidence>
<dbReference type="Proteomes" id="UP000198773">
    <property type="component" value="Unassembled WGS sequence"/>
</dbReference>
<keyword evidence="2 6" id="KW-0732">Signal</keyword>
<evidence type="ECO:0000256" key="2">
    <source>
        <dbReference type="ARBA" id="ARBA00022729"/>
    </source>
</evidence>
<evidence type="ECO:0000256" key="3">
    <source>
        <dbReference type="ARBA" id="ARBA00023136"/>
    </source>
</evidence>